<dbReference type="InterPro" id="IPR026748">
    <property type="entry name" value="Clarin"/>
</dbReference>
<dbReference type="PANTHER" id="PTHR31548:SF1">
    <property type="entry name" value="LD47387P"/>
    <property type="match status" value="1"/>
</dbReference>
<dbReference type="STRING" id="6669.E9H246"/>
<name>E9H246_DAPPU</name>
<dbReference type="AlphaFoldDB" id="E9H246"/>
<dbReference type="EMBL" id="GL732585">
    <property type="protein sequence ID" value="EFX74197.1"/>
    <property type="molecule type" value="Genomic_DNA"/>
</dbReference>
<reference evidence="7 8" key="1">
    <citation type="journal article" date="2011" name="Science">
        <title>The ecoresponsive genome of Daphnia pulex.</title>
        <authorList>
            <person name="Colbourne J.K."/>
            <person name="Pfrender M.E."/>
            <person name="Gilbert D."/>
            <person name="Thomas W.K."/>
            <person name="Tucker A."/>
            <person name="Oakley T.H."/>
            <person name="Tokishita S."/>
            <person name="Aerts A."/>
            <person name="Arnold G.J."/>
            <person name="Basu M.K."/>
            <person name="Bauer D.J."/>
            <person name="Caceres C.E."/>
            <person name="Carmel L."/>
            <person name="Casola C."/>
            <person name="Choi J.H."/>
            <person name="Detter J.C."/>
            <person name="Dong Q."/>
            <person name="Dusheyko S."/>
            <person name="Eads B.D."/>
            <person name="Frohlich T."/>
            <person name="Geiler-Samerotte K.A."/>
            <person name="Gerlach D."/>
            <person name="Hatcher P."/>
            <person name="Jogdeo S."/>
            <person name="Krijgsveld J."/>
            <person name="Kriventseva E.V."/>
            <person name="Kultz D."/>
            <person name="Laforsch C."/>
            <person name="Lindquist E."/>
            <person name="Lopez J."/>
            <person name="Manak J.R."/>
            <person name="Muller J."/>
            <person name="Pangilinan J."/>
            <person name="Patwardhan R.P."/>
            <person name="Pitluck S."/>
            <person name="Pritham E.J."/>
            <person name="Rechtsteiner A."/>
            <person name="Rho M."/>
            <person name="Rogozin I.B."/>
            <person name="Sakarya O."/>
            <person name="Salamov A."/>
            <person name="Schaack S."/>
            <person name="Shapiro H."/>
            <person name="Shiga Y."/>
            <person name="Skalitzky C."/>
            <person name="Smith Z."/>
            <person name="Souvorov A."/>
            <person name="Sung W."/>
            <person name="Tang Z."/>
            <person name="Tsuchiya D."/>
            <person name="Tu H."/>
            <person name="Vos H."/>
            <person name="Wang M."/>
            <person name="Wolf Y.I."/>
            <person name="Yamagata H."/>
            <person name="Yamada T."/>
            <person name="Ye Y."/>
            <person name="Shaw J.R."/>
            <person name="Andrews J."/>
            <person name="Crease T.J."/>
            <person name="Tang H."/>
            <person name="Lucas S.M."/>
            <person name="Robertson H.M."/>
            <person name="Bork P."/>
            <person name="Koonin E.V."/>
            <person name="Zdobnov E.M."/>
            <person name="Grigoriev I.V."/>
            <person name="Lynch M."/>
            <person name="Boore J.L."/>
        </authorList>
    </citation>
    <scope>NUCLEOTIDE SEQUENCE [LARGE SCALE GENOMIC DNA]</scope>
</reference>
<protein>
    <submittedName>
        <fullName evidence="7">Uncharacterized protein</fullName>
    </submittedName>
</protein>
<evidence type="ECO:0000256" key="5">
    <source>
        <dbReference type="ARBA" id="ARBA00023136"/>
    </source>
</evidence>
<dbReference type="OrthoDB" id="6432214at2759"/>
<feature type="transmembrane region" description="Helical" evidence="6">
    <location>
        <begin position="151"/>
        <end position="179"/>
    </location>
</feature>
<comment type="subcellular location">
    <subcellularLocation>
        <location evidence="1">Membrane</location>
        <topology evidence="1">Multi-pass membrane protein</topology>
    </subcellularLocation>
</comment>
<keyword evidence="8" id="KW-1185">Reference proteome</keyword>
<gene>
    <name evidence="7" type="ORF">DAPPUDRAFT_324573</name>
</gene>
<evidence type="ECO:0000256" key="6">
    <source>
        <dbReference type="SAM" id="Phobius"/>
    </source>
</evidence>
<evidence type="ECO:0000313" key="8">
    <source>
        <dbReference type="Proteomes" id="UP000000305"/>
    </source>
</evidence>
<keyword evidence="4 6" id="KW-1133">Transmembrane helix</keyword>
<feature type="transmembrane region" description="Helical" evidence="6">
    <location>
        <begin position="191"/>
        <end position="211"/>
    </location>
</feature>
<keyword evidence="5 6" id="KW-0472">Membrane</keyword>
<accession>E9H246</accession>
<dbReference type="GO" id="GO:0016020">
    <property type="term" value="C:membrane"/>
    <property type="evidence" value="ECO:0007669"/>
    <property type="project" value="UniProtKB-SubCell"/>
</dbReference>
<evidence type="ECO:0000256" key="4">
    <source>
        <dbReference type="ARBA" id="ARBA00022989"/>
    </source>
</evidence>
<dbReference type="HOGENOM" id="CLU_1005621_0_0_1"/>
<evidence type="ECO:0000256" key="1">
    <source>
        <dbReference type="ARBA" id="ARBA00004141"/>
    </source>
</evidence>
<keyword evidence="3 6" id="KW-0812">Transmembrane</keyword>
<dbReference type="OMA" id="YWINLAS"/>
<evidence type="ECO:0000313" key="7">
    <source>
        <dbReference type="EMBL" id="EFX74197.1"/>
    </source>
</evidence>
<dbReference type="PANTHER" id="PTHR31548">
    <property type="entry name" value="CLARIN"/>
    <property type="match status" value="1"/>
</dbReference>
<dbReference type="Pfam" id="PF25807">
    <property type="entry name" value="Clarin-2"/>
    <property type="match status" value="1"/>
</dbReference>
<feature type="transmembrane region" description="Helical" evidence="6">
    <location>
        <begin position="15"/>
        <end position="39"/>
    </location>
</feature>
<comment type="similarity">
    <text evidence="2">Belongs to the clarin family.</text>
</comment>
<evidence type="ECO:0000256" key="2">
    <source>
        <dbReference type="ARBA" id="ARBA00005787"/>
    </source>
</evidence>
<dbReference type="KEGG" id="dpx:DAPPUDRAFT_324573"/>
<dbReference type="GO" id="GO:0007605">
    <property type="term" value="P:sensory perception of sound"/>
    <property type="evidence" value="ECO:0007669"/>
    <property type="project" value="UniProtKB-ARBA"/>
</dbReference>
<evidence type="ECO:0000256" key="3">
    <source>
        <dbReference type="ARBA" id="ARBA00022692"/>
    </source>
</evidence>
<organism evidence="7 8">
    <name type="scientific">Daphnia pulex</name>
    <name type="common">Water flea</name>
    <dbReference type="NCBI Taxonomy" id="6669"/>
    <lineage>
        <taxon>Eukaryota</taxon>
        <taxon>Metazoa</taxon>
        <taxon>Ecdysozoa</taxon>
        <taxon>Arthropoda</taxon>
        <taxon>Crustacea</taxon>
        <taxon>Branchiopoda</taxon>
        <taxon>Diplostraca</taxon>
        <taxon>Cladocera</taxon>
        <taxon>Anomopoda</taxon>
        <taxon>Daphniidae</taxon>
        <taxon>Daphnia</taxon>
    </lineage>
</organism>
<feature type="transmembrane region" description="Helical" evidence="6">
    <location>
        <begin position="242"/>
        <end position="261"/>
    </location>
</feature>
<sequence length="286" mass="31396">MGALDNKLFVKKGMYILAGVFSLLGIIFNSVAMGTNYWIVSEGSQNLTDPSVISVNYGLFNGHKSLKGKLDILPVSYSLAGICLVSCGTTNEEKQQEFDYLRFGEQPFACSPKTAIRSTSRSHLIQLANDIPVEGTSPSEPVTQNEEFMDYGLWVTTLVFLSFMLAFQIISTGLCFFNTATVPIETLIGPMGIYLSNGVVVLSGIITLSLWGDLYSSGLSSELAIQETILDKYIMSSTNLGFSYWFVLWTLILAIATMVCIRFRNSLKKISNQNDGVERSAPVGYT</sequence>
<proteinExistence type="inferred from homology"/>
<dbReference type="Proteomes" id="UP000000305">
    <property type="component" value="Unassembled WGS sequence"/>
</dbReference>
<dbReference type="InParanoid" id="E9H246"/>